<evidence type="ECO:0000256" key="1">
    <source>
        <dbReference type="ARBA" id="ARBA00004123"/>
    </source>
</evidence>
<protein>
    <recommendedName>
        <fullName evidence="7">Enhancer of polycomb-like protein</fullName>
    </recommendedName>
</protein>
<sequence>MSKAKFRSRKIDFKRPLPVYRATELPGLEDASALQRTAPIVETGVEKEEEEEHHLQAVISAAQAAVSGHGEKVAPLYIPTPDASRSVADYDKFYRPQFTQPTSYIRFTGPVEEAMGCAYCMDEEDEEWLNNFNKDCKSGQQVSEDVFESTMAQYERLTRDMIFTMPEDIPTFADLDRRAQDLLMPLDPHANLFYEHWKDRRVDHEYKPLMPGLKFEDGTRTSESDPYICFRRREVKQLRKTRRTDAHSMERLRKLHLELENARSLLEMVAKREKMRKESLVLEQIIFKQKCTVLDHRREVGHARDENDDLFGTKRKARKFTVNPAGPGYEMGKHTITIPLRKLKDYRDSASPTAAAHPTAGPRVSFVIPPKVAPTMTERAHREMQRRKALNDGWVDTTANPYAPFPSTYPHTFYQPLPTKSCLANPSTQLYHPYRVLPVTAYPDALGLYACPRRPTFRCRMGRGGRLYLDRRSMPRATDAAELHAQHRQQYGYDYDPFRYDDDGAADYDTVVLREPARRPLVRHRAAMLSDIDQRCLLTQPAFIPFSPATAAAAQSTPVTPTTSSQASGKPGTAGPTTNGGPSTTATTDAPQATNGPNHSIATTTATLAGIANGIGTPKSLNVTASPTVNGHTASDRLTMVTNSPGAKSAKTMRGTDAFRAMFGSPGAVTSPVASFMTSPATLALNGTHSPFASPLVKPAQTQDLR</sequence>
<dbReference type="InterPro" id="IPR019542">
    <property type="entry name" value="Enhancer_polycomb-like_N"/>
</dbReference>
<feature type="domain" description="Enhancer of polycomb-like N-terminal" evidence="9">
    <location>
        <begin position="7"/>
        <end position="156"/>
    </location>
</feature>
<keyword evidence="3 7" id="KW-0805">Transcription regulation</keyword>
<dbReference type="GO" id="GO:0005634">
    <property type="term" value="C:nucleus"/>
    <property type="evidence" value="ECO:0007669"/>
    <property type="project" value="UniProtKB-SubCell"/>
</dbReference>
<comment type="similarity">
    <text evidence="2 7">Belongs to the enhancer of polycomb family.</text>
</comment>
<evidence type="ECO:0000313" key="10">
    <source>
        <dbReference type="EMBL" id="KAJ1984851.1"/>
    </source>
</evidence>
<gene>
    <name evidence="10" type="primary">EPL1</name>
    <name evidence="10" type="ORF">H4R34_000390</name>
</gene>
<evidence type="ECO:0000256" key="8">
    <source>
        <dbReference type="SAM" id="MobiDB-lite"/>
    </source>
</evidence>
<comment type="caution">
    <text evidence="10">The sequence shown here is derived from an EMBL/GenBank/DDBJ whole genome shotgun (WGS) entry which is preliminary data.</text>
</comment>
<dbReference type="Pfam" id="PF10513">
    <property type="entry name" value="EPL1"/>
    <property type="match status" value="1"/>
</dbReference>
<dbReference type="GO" id="GO:0035267">
    <property type="term" value="C:NuA4 histone acetyltransferase complex"/>
    <property type="evidence" value="ECO:0007669"/>
    <property type="project" value="InterPro"/>
</dbReference>
<comment type="subcellular location">
    <subcellularLocation>
        <location evidence="1 7">Nucleus</location>
    </subcellularLocation>
</comment>
<dbReference type="GO" id="GO:0006357">
    <property type="term" value="P:regulation of transcription by RNA polymerase II"/>
    <property type="evidence" value="ECO:0007669"/>
    <property type="project" value="InterPro"/>
</dbReference>
<reference evidence="10" key="1">
    <citation type="submission" date="2022-07" db="EMBL/GenBank/DDBJ databases">
        <title>Phylogenomic reconstructions and comparative analyses of Kickxellomycotina fungi.</title>
        <authorList>
            <person name="Reynolds N.K."/>
            <person name="Stajich J.E."/>
            <person name="Barry K."/>
            <person name="Grigoriev I.V."/>
            <person name="Crous P."/>
            <person name="Smith M.E."/>
        </authorList>
    </citation>
    <scope>NUCLEOTIDE SEQUENCE</scope>
    <source>
        <strain evidence="10">RSA 567</strain>
    </source>
</reference>
<evidence type="ECO:0000256" key="4">
    <source>
        <dbReference type="ARBA" id="ARBA00023163"/>
    </source>
</evidence>
<evidence type="ECO:0000256" key="6">
    <source>
        <dbReference type="ARBA" id="ARBA00025513"/>
    </source>
</evidence>
<evidence type="ECO:0000256" key="2">
    <source>
        <dbReference type="ARBA" id="ARBA00008035"/>
    </source>
</evidence>
<name>A0A9W8B876_9FUNG</name>
<evidence type="ECO:0000313" key="11">
    <source>
        <dbReference type="Proteomes" id="UP001151582"/>
    </source>
</evidence>
<comment type="function">
    <text evidence="6">Component of the NuA4 histone acetyltransferase complex which is involved in transcriptional activation of selected genes principally by acetylation of nucleosomal histone H4 and H2A. The NuA4 complex is also involved in DNA repair. Involved in gene silencing by neighboring heterochromatin, blockage of the silencing spreading along the chromosome, and required for cell cycle progression through G2/M.</text>
</comment>
<evidence type="ECO:0000256" key="7">
    <source>
        <dbReference type="RuleBase" id="RU361124"/>
    </source>
</evidence>
<dbReference type="AlphaFoldDB" id="A0A9W8B876"/>
<organism evidence="10 11">
    <name type="scientific">Dimargaris verticillata</name>
    <dbReference type="NCBI Taxonomy" id="2761393"/>
    <lineage>
        <taxon>Eukaryota</taxon>
        <taxon>Fungi</taxon>
        <taxon>Fungi incertae sedis</taxon>
        <taxon>Zoopagomycota</taxon>
        <taxon>Kickxellomycotina</taxon>
        <taxon>Dimargaritomycetes</taxon>
        <taxon>Dimargaritales</taxon>
        <taxon>Dimargaritaceae</taxon>
        <taxon>Dimargaris</taxon>
    </lineage>
</organism>
<dbReference type="InterPro" id="IPR024943">
    <property type="entry name" value="Enhancer_polycomb"/>
</dbReference>
<dbReference type="EMBL" id="JANBQB010000009">
    <property type="protein sequence ID" value="KAJ1984851.1"/>
    <property type="molecule type" value="Genomic_DNA"/>
</dbReference>
<dbReference type="Proteomes" id="UP001151582">
    <property type="component" value="Unassembled WGS sequence"/>
</dbReference>
<feature type="compositionally biased region" description="Polar residues" evidence="8">
    <location>
        <begin position="589"/>
        <end position="600"/>
    </location>
</feature>
<keyword evidence="11" id="KW-1185">Reference proteome</keyword>
<evidence type="ECO:0000256" key="3">
    <source>
        <dbReference type="ARBA" id="ARBA00023015"/>
    </source>
</evidence>
<dbReference type="PANTHER" id="PTHR14898">
    <property type="entry name" value="ENHANCER OF POLYCOMB"/>
    <property type="match status" value="1"/>
</dbReference>
<proteinExistence type="inferred from homology"/>
<accession>A0A9W8B876</accession>
<evidence type="ECO:0000256" key="5">
    <source>
        <dbReference type="ARBA" id="ARBA00023242"/>
    </source>
</evidence>
<evidence type="ECO:0000259" key="9">
    <source>
        <dbReference type="Pfam" id="PF10513"/>
    </source>
</evidence>
<feature type="region of interest" description="Disordered" evidence="8">
    <location>
        <begin position="555"/>
        <end position="601"/>
    </location>
</feature>
<keyword evidence="5 7" id="KW-0539">Nucleus</keyword>
<keyword evidence="4 7" id="KW-0804">Transcription</keyword>
<dbReference type="OrthoDB" id="435275at2759"/>
<feature type="compositionally biased region" description="Low complexity" evidence="8">
    <location>
        <begin position="555"/>
        <end position="588"/>
    </location>
</feature>